<accession>A0A6A1R1G0</accession>
<name>A0A6A1R1G0_9BURK</name>
<gene>
    <name evidence="1" type="ORF">F7P80_11055</name>
</gene>
<dbReference type="EMBL" id="VZOT01000007">
    <property type="protein sequence ID" value="KAB0586166.1"/>
    <property type="molecule type" value="Genomic_DNA"/>
</dbReference>
<evidence type="ECO:0008006" key="2">
    <source>
        <dbReference type="Google" id="ProtNLM"/>
    </source>
</evidence>
<dbReference type="RefSeq" id="WP_151044757.1">
    <property type="nucleotide sequence ID" value="NZ_VZOT01000007.1"/>
</dbReference>
<organism evidence="1">
    <name type="scientific">Comamonas kerstersii</name>
    <dbReference type="NCBI Taxonomy" id="225992"/>
    <lineage>
        <taxon>Bacteria</taxon>
        <taxon>Pseudomonadati</taxon>
        <taxon>Pseudomonadota</taxon>
        <taxon>Betaproteobacteria</taxon>
        <taxon>Burkholderiales</taxon>
        <taxon>Comamonadaceae</taxon>
        <taxon>Comamonas</taxon>
    </lineage>
</organism>
<evidence type="ECO:0000313" key="1">
    <source>
        <dbReference type="EMBL" id="KAB0586166.1"/>
    </source>
</evidence>
<comment type="caution">
    <text evidence="1">The sequence shown here is derived from an EMBL/GenBank/DDBJ whole genome shotgun (WGS) entry which is preliminary data.</text>
</comment>
<proteinExistence type="predicted"/>
<dbReference type="AlphaFoldDB" id="A0A6A1R1G0"/>
<sequence>MNNQLTKAEREHLARIKSLPCAVCGAGGESEAHHIEQHKQYLCIPLCESCHRSNFNGIHGQARIWKVLKKTEQSCLNDTLAKLFNY</sequence>
<dbReference type="Gene3D" id="3.30.40.190">
    <property type="match status" value="1"/>
</dbReference>
<reference evidence="1" key="1">
    <citation type="submission" date="2019-09" db="EMBL/GenBank/DDBJ databases">
        <title>Draft genome sequences of 48 bacterial type strains from the CCUG.</title>
        <authorList>
            <person name="Tunovic T."/>
            <person name="Pineiro-Iglesias B."/>
            <person name="Unosson C."/>
            <person name="Inganas E."/>
            <person name="Ohlen M."/>
            <person name="Cardew S."/>
            <person name="Jensie-Markopoulos S."/>
            <person name="Salva-Serra F."/>
            <person name="Jaen-Luchoro D."/>
            <person name="Karlsson R."/>
            <person name="Svensson-Stadler L."/>
            <person name="Chun J."/>
            <person name="Moore E."/>
        </authorList>
    </citation>
    <scope>NUCLEOTIDE SEQUENCE</scope>
    <source>
        <strain evidence="1">CCUG 15333</strain>
    </source>
</reference>
<protein>
    <recommendedName>
        <fullName evidence="2">HNH endonuclease</fullName>
    </recommendedName>
</protein>